<dbReference type="OrthoDB" id="28722at10239"/>
<accession>A0A0F6WCW3</accession>
<protein>
    <submittedName>
        <fullName evidence="1">Uncharacterized protein</fullName>
    </submittedName>
</protein>
<organism evidence="1 2">
    <name type="scientific">Sinorhizobium phage phiN3</name>
    <dbReference type="NCBI Taxonomy" id="1647405"/>
    <lineage>
        <taxon>Viruses</taxon>
        <taxon>Duplodnaviria</taxon>
        <taxon>Heunggongvirae</taxon>
        <taxon>Uroviricota</taxon>
        <taxon>Caudoviricetes</taxon>
        <taxon>Emdodecavirus</taxon>
        <taxon>Emdodecavirus N3</taxon>
    </lineage>
</organism>
<sequence length="96" mass="10889">MMSDKELTGTLVLIDRYKGMMAKHYIIPVQSEGGIGIQHAGWMLEELEKKIHSGDPAFDDGKCGRWVGFIQHALAVAGFTTVKEERDFSRPYFRKD</sequence>
<dbReference type="EMBL" id="KR052482">
    <property type="protein sequence ID" value="AKF13551.1"/>
    <property type="molecule type" value="Genomic_DNA"/>
</dbReference>
<evidence type="ECO:0000313" key="2">
    <source>
        <dbReference type="Proteomes" id="UP000202958"/>
    </source>
</evidence>
<dbReference type="RefSeq" id="YP_009212528.1">
    <property type="nucleotide sequence ID" value="NC_028945.1"/>
</dbReference>
<gene>
    <name evidence="1" type="ORF">PHIN3_288</name>
</gene>
<dbReference type="Proteomes" id="UP000202958">
    <property type="component" value="Segment"/>
</dbReference>
<keyword evidence="2" id="KW-1185">Reference proteome</keyword>
<dbReference type="GeneID" id="26639023"/>
<dbReference type="KEGG" id="vg:26639023"/>
<reference evidence="1 2" key="1">
    <citation type="submission" date="2015-04" db="EMBL/GenBank/DDBJ databases">
        <authorList>
            <person name="Hodson T.S."/>
            <person name="Hyde J.R."/>
            <person name="Schouten J.T."/>
            <person name="Crockett J.T."/>
            <person name="Smith T.A."/>
            <person name="Merrill B.D."/>
            <person name="Crook M.B."/>
            <person name="Griffitts J.S."/>
            <person name="Burnett S.H."/>
            <person name="Grose J.H."/>
            <person name="Breakwell D.P."/>
        </authorList>
    </citation>
    <scope>NUCLEOTIDE SEQUENCE [LARGE SCALE GENOMIC DNA]</scope>
</reference>
<evidence type="ECO:0000313" key="1">
    <source>
        <dbReference type="EMBL" id="AKF13551.1"/>
    </source>
</evidence>
<name>A0A0F6WCW3_9CAUD</name>
<proteinExistence type="predicted"/>